<reference evidence="1 2" key="1">
    <citation type="submission" date="2024-09" db="EMBL/GenBank/DDBJ databases">
        <authorList>
            <person name="Sun Q."/>
            <person name="Mori K."/>
        </authorList>
    </citation>
    <scope>NUCLEOTIDE SEQUENCE [LARGE SCALE GENOMIC DNA]</scope>
    <source>
        <strain evidence="1 2">CCM 7650</strain>
    </source>
</reference>
<evidence type="ECO:0000313" key="2">
    <source>
        <dbReference type="Proteomes" id="UP001589797"/>
    </source>
</evidence>
<keyword evidence="2" id="KW-1185">Reference proteome</keyword>
<name>A0ABV6FUG2_9BACT</name>
<proteinExistence type="predicted"/>
<gene>
    <name evidence="1" type="ORF">ACFFIP_12545</name>
</gene>
<dbReference type="Proteomes" id="UP001589797">
    <property type="component" value="Unassembled WGS sequence"/>
</dbReference>
<protein>
    <submittedName>
        <fullName evidence="1">Uncharacterized protein</fullName>
    </submittedName>
</protein>
<organism evidence="1 2">
    <name type="scientific">Fontibacter flavus</name>
    <dbReference type="NCBI Taxonomy" id="654838"/>
    <lineage>
        <taxon>Bacteria</taxon>
        <taxon>Pseudomonadati</taxon>
        <taxon>Bacteroidota</taxon>
        <taxon>Cytophagia</taxon>
        <taxon>Cytophagales</taxon>
        <taxon>Cyclobacteriaceae</taxon>
        <taxon>Fontibacter</taxon>
    </lineage>
</organism>
<dbReference type="RefSeq" id="WP_382387998.1">
    <property type="nucleotide sequence ID" value="NZ_JBHLWI010000035.1"/>
</dbReference>
<sequence length="184" mass="20523">MKVQPIPATGHKVPKGTKSTFARSLAAVVPSPSVHPLATFGSIASFYLYEKRHGGDPVWVTGNFQLSSNSNPMIAVVESKFIFVMVMVFNHLPQFNSGSLTLHSSLIIHHSKLITLHSKRAKSFQATEKAANDQNEMSIKYNLPILCSGQVERKWRNESSKTETRARFLTGKLHHQTGDLMIFF</sequence>
<comment type="caution">
    <text evidence="1">The sequence shown here is derived from an EMBL/GenBank/DDBJ whole genome shotgun (WGS) entry which is preliminary data.</text>
</comment>
<accession>A0ABV6FUG2</accession>
<evidence type="ECO:0000313" key="1">
    <source>
        <dbReference type="EMBL" id="MFC0263512.1"/>
    </source>
</evidence>
<dbReference type="EMBL" id="JBHLWI010000035">
    <property type="protein sequence ID" value="MFC0263512.1"/>
    <property type="molecule type" value="Genomic_DNA"/>
</dbReference>